<dbReference type="SUPFAM" id="SSF53756">
    <property type="entry name" value="UDP-Glycosyltransferase/glycogen phosphorylase"/>
    <property type="match status" value="1"/>
</dbReference>
<dbReference type="EC" id="2.4.-.-" evidence="2"/>
<reference evidence="2 3" key="1">
    <citation type="submission" date="2024-09" db="EMBL/GenBank/DDBJ databases">
        <title>Laminarin stimulates single cell rates of sulfate reduction while oxygen inhibits transcriptomic activity in coastal marine sediment.</title>
        <authorList>
            <person name="Lindsay M."/>
            <person name="Orcutt B."/>
            <person name="Emerson D."/>
            <person name="Stepanauskas R."/>
            <person name="D'Angelo T."/>
        </authorList>
    </citation>
    <scope>NUCLEOTIDE SEQUENCE [LARGE SCALE GENOMIC DNA]</scope>
    <source>
        <strain evidence="2">SAG AM-311-K15</strain>
    </source>
</reference>
<proteinExistence type="predicted"/>
<gene>
    <name evidence="2" type="ORF">ACFL27_05100</name>
</gene>
<accession>A0ABV6YTR4</accession>
<dbReference type="InterPro" id="IPR050194">
    <property type="entry name" value="Glycosyltransferase_grp1"/>
</dbReference>
<dbReference type="PANTHER" id="PTHR45947">
    <property type="entry name" value="SULFOQUINOVOSYL TRANSFERASE SQD2"/>
    <property type="match status" value="1"/>
</dbReference>
<sequence length="395" mass="44859">MIDKPPHKHKTIAFIGSKGFYSEYGGVEKIVYQISTALSVWFDVIVYGNIQYRDDETLPGAAVTVRDLSLPKVKLFGAATLAFFSTILALRGKTDLYYFHACGPGFFSFIPRLLAKKVVWHFHGRDYRRALAAMKRKGSLNYCSKVKQILRYIFLKLGEVIAVCCAHRVLVLGSSNLNYLIRSYPRFRKKFIPVDNYVQLVQIEDLELILSCGMQKNKFLLSVSRLVPEKRIDLLIEAFQRIKKNCPELSLAIIGEGEEEKRLQRMAMNDSRIKFLGARPHSQMFTFYKNALLFCLCSTIEGQSLSLLEAMSCGCPCLVSNISETAEIGSESLFLFQANDVDDLTNSLLKIIKNSEDRKEKRSNATEMFNKKFSPAKSLGIIKTELDALLEDFFL</sequence>
<feature type="domain" description="Glycosyl transferase family 1" evidence="1">
    <location>
        <begin position="216"/>
        <end position="367"/>
    </location>
</feature>
<dbReference type="CDD" id="cd03801">
    <property type="entry name" value="GT4_PimA-like"/>
    <property type="match status" value="1"/>
</dbReference>
<keyword evidence="2" id="KW-0328">Glycosyltransferase</keyword>
<dbReference type="GO" id="GO:0016757">
    <property type="term" value="F:glycosyltransferase activity"/>
    <property type="evidence" value="ECO:0007669"/>
    <property type="project" value="UniProtKB-KW"/>
</dbReference>
<evidence type="ECO:0000313" key="3">
    <source>
        <dbReference type="Proteomes" id="UP001594351"/>
    </source>
</evidence>
<comment type="caution">
    <text evidence="2">The sequence shown here is derived from an EMBL/GenBank/DDBJ whole genome shotgun (WGS) entry which is preliminary data.</text>
</comment>
<dbReference type="Proteomes" id="UP001594351">
    <property type="component" value="Unassembled WGS sequence"/>
</dbReference>
<dbReference type="InterPro" id="IPR001296">
    <property type="entry name" value="Glyco_trans_1"/>
</dbReference>
<dbReference type="PANTHER" id="PTHR45947:SF3">
    <property type="entry name" value="SULFOQUINOVOSYL TRANSFERASE SQD2"/>
    <property type="match status" value="1"/>
</dbReference>
<dbReference type="EMBL" id="JBHPBY010000046">
    <property type="protein sequence ID" value="MFC1849570.1"/>
    <property type="molecule type" value="Genomic_DNA"/>
</dbReference>
<keyword evidence="2" id="KW-0808">Transferase</keyword>
<evidence type="ECO:0000259" key="1">
    <source>
        <dbReference type="Pfam" id="PF00534"/>
    </source>
</evidence>
<keyword evidence="3" id="KW-1185">Reference proteome</keyword>
<name>A0ABV6YTR4_UNCC1</name>
<dbReference type="Gene3D" id="3.40.50.2000">
    <property type="entry name" value="Glycogen Phosphorylase B"/>
    <property type="match status" value="2"/>
</dbReference>
<evidence type="ECO:0000313" key="2">
    <source>
        <dbReference type="EMBL" id="MFC1849570.1"/>
    </source>
</evidence>
<dbReference type="Pfam" id="PF00534">
    <property type="entry name" value="Glycos_transf_1"/>
    <property type="match status" value="1"/>
</dbReference>
<protein>
    <submittedName>
        <fullName evidence="2">Glycosyltransferase family 4 protein</fullName>
        <ecNumber evidence="2">2.4.-.-</ecNumber>
    </submittedName>
</protein>
<organism evidence="2 3">
    <name type="scientific">candidate division CSSED10-310 bacterium</name>
    <dbReference type="NCBI Taxonomy" id="2855610"/>
    <lineage>
        <taxon>Bacteria</taxon>
        <taxon>Bacteria division CSSED10-310</taxon>
    </lineage>
</organism>